<comment type="caution">
    <text evidence="1">The sequence shown here is derived from an EMBL/GenBank/DDBJ whole genome shotgun (WGS) entry which is preliminary data.</text>
</comment>
<dbReference type="SUPFAM" id="SSF53448">
    <property type="entry name" value="Nucleotide-diphospho-sugar transferases"/>
    <property type="match status" value="1"/>
</dbReference>
<name>A0ABN2VLZ8_9ACTN</name>
<protein>
    <submittedName>
        <fullName evidence="1">Uncharacterized protein</fullName>
    </submittedName>
</protein>
<sequence length="131" mass="14615">MPTITVLTPVHEGGYACIRELHDCLRGQRLPAHWQLEWVVQEDGRTRTPLEAVPDAPWISKGAGRWGGAAQARTLGLARATGTLLRCADAHTWEHHDRAIAAGHPAAIRYEEMPVPDRWSAPMKDRLAWAR</sequence>
<dbReference type="InterPro" id="IPR029044">
    <property type="entry name" value="Nucleotide-diphossugar_trans"/>
</dbReference>
<proteinExistence type="predicted"/>
<dbReference type="Proteomes" id="UP001500016">
    <property type="component" value="Unassembled WGS sequence"/>
</dbReference>
<evidence type="ECO:0000313" key="2">
    <source>
        <dbReference type="Proteomes" id="UP001500016"/>
    </source>
</evidence>
<organism evidence="1 2">
    <name type="scientific">Streptomyces albiaxialis</name>
    <dbReference type="NCBI Taxonomy" id="329523"/>
    <lineage>
        <taxon>Bacteria</taxon>
        <taxon>Bacillati</taxon>
        <taxon>Actinomycetota</taxon>
        <taxon>Actinomycetes</taxon>
        <taxon>Kitasatosporales</taxon>
        <taxon>Streptomycetaceae</taxon>
        <taxon>Streptomyces</taxon>
    </lineage>
</organism>
<gene>
    <name evidence="1" type="ORF">GCM10009801_10770</name>
</gene>
<evidence type="ECO:0000313" key="1">
    <source>
        <dbReference type="EMBL" id="GAA2065434.1"/>
    </source>
</evidence>
<dbReference type="EMBL" id="BAAAPE010000002">
    <property type="protein sequence ID" value="GAA2065434.1"/>
    <property type="molecule type" value="Genomic_DNA"/>
</dbReference>
<accession>A0ABN2VLZ8</accession>
<dbReference type="RefSeq" id="WP_344524553.1">
    <property type="nucleotide sequence ID" value="NZ_BAAAPE010000002.1"/>
</dbReference>
<reference evidence="1 2" key="1">
    <citation type="journal article" date="2019" name="Int. J. Syst. Evol. Microbiol.">
        <title>The Global Catalogue of Microorganisms (GCM) 10K type strain sequencing project: providing services to taxonomists for standard genome sequencing and annotation.</title>
        <authorList>
            <consortium name="The Broad Institute Genomics Platform"/>
            <consortium name="The Broad Institute Genome Sequencing Center for Infectious Disease"/>
            <person name="Wu L."/>
            <person name="Ma J."/>
        </authorList>
    </citation>
    <scope>NUCLEOTIDE SEQUENCE [LARGE SCALE GENOMIC DNA]</scope>
    <source>
        <strain evidence="1 2">JCM 15478</strain>
    </source>
</reference>
<keyword evidence="2" id="KW-1185">Reference proteome</keyword>